<name>A0AAD8L2A1_TARER</name>
<dbReference type="SUPFAM" id="SSF51101">
    <property type="entry name" value="Mannose-binding lectins"/>
    <property type="match status" value="1"/>
</dbReference>
<comment type="similarity">
    <text evidence="1">Belongs to the jacalin lectin family.</text>
</comment>
<dbReference type="EMBL" id="JAUHHV010000002">
    <property type="protein sequence ID" value="KAK1431516.1"/>
    <property type="molecule type" value="Genomic_DNA"/>
</dbReference>
<dbReference type="Pfam" id="PF01419">
    <property type="entry name" value="Jacalin"/>
    <property type="match status" value="1"/>
</dbReference>
<gene>
    <name evidence="4" type="ORF">QVD17_07976</name>
</gene>
<proteinExistence type="inferred from homology"/>
<comment type="caution">
    <text evidence="4">The sequence shown here is derived from an EMBL/GenBank/DDBJ whole genome shotgun (WGS) entry which is preliminary data.</text>
</comment>
<keyword evidence="5" id="KW-1185">Reference proteome</keyword>
<dbReference type="InterPro" id="IPR036404">
    <property type="entry name" value="Jacalin-like_lectin_dom_sf"/>
</dbReference>
<organism evidence="4 5">
    <name type="scientific">Tagetes erecta</name>
    <name type="common">African marigold</name>
    <dbReference type="NCBI Taxonomy" id="13708"/>
    <lineage>
        <taxon>Eukaryota</taxon>
        <taxon>Viridiplantae</taxon>
        <taxon>Streptophyta</taxon>
        <taxon>Embryophyta</taxon>
        <taxon>Tracheophyta</taxon>
        <taxon>Spermatophyta</taxon>
        <taxon>Magnoliopsida</taxon>
        <taxon>eudicotyledons</taxon>
        <taxon>Gunneridae</taxon>
        <taxon>Pentapetalae</taxon>
        <taxon>asterids</taxon>
        <taxon>campanulids</taxon>
        <taxon>Asterales</taxon>
        <taxon>Asteraceae</taxon>
        <taxon>Asteroideae</taxon>
        <taxon>Heliantheae alliance</taxon>
        <taxon>Tageteae</taxon>
        <taxon>Tagetes</taxon>
    </lineage>
</organism>
<feature type="domain" description="Jacalin-type lectin" evidence="3">
    <location>
        <begin position="106"/>
        <end position="252"/>
    </location>
</feature>
<accession>A0AAD8L2A1</accession>
<keyword evidence="2" id="KW-0430">Lectin</keyword>
<reference evidence="4" key="1">
    <citation type="journal article" date="2023" name="bioRxiv">
        <title>Improved chromosome-level genome assembly for marigold (Tagetes erecta).</title>
        <authorList>
            <person name="Jiang F."/>
            <person name="Yuan L."/>
            <person name="Wang S."/>
            <person name="Wang H."/>
            <person name="Xu D."/>
            <person name="Wang A."/>
            <person name="Fan W."/>
        </authorList>
    </citation>
    <scope>NUCLEOTIDE SEQUENCE</scope>
    <source>
        <strain evidence="4">WSJ</strain>
        <tissue evidence="4">Leaf</tissue>
    </source>
</reference>
<dbReference type="PROSITE" id="PS51752">
    <property type="entry name" value="JACALIN_LECTIN"/>
    <property type="match status" value="1"/>
</dbReference>
<dbReference type="Proteomes" id="UP001229421">
    <property type="component" value="Unassembled WGS sequence"/>
</dbReference>
<dbReference type="InterPro" id="IPR011009">
    <property type="entry name" value="Kinase-like_dom_sf"/>
</dbReference>
<dbReference type="PANTHER" id="PTHR46506">
    <property type="entry name" value="OS05G0143600 PROTEIN"/>
    <property type="match status" value="1"/>
</dbReference>
<dbReference type="Gene3D" id="2.100.10.30">
    <property type="entry name" value="Jacalin-like lectin domain"/>
    <property type="match status" value="1"/>
</dbReference>
<dbReference type="Gene3D" id="1.10.510.10">
    <property type="entry name" value="Transferase(Phosphotransferase) domain 1"/>
    <property type="match status" value="1"/>
</dbReference>
<evidence type="ECO:0000313" key="4">
    <source>
        <dbReference type="EMBL" id="KAK1431516.1"/>
    </source>
</evidence>
<sequence length="311" mass="34884">MTGVLTKASNVYAFGVVLWEVLCGRPAVLQECNDERKFLSTLVECHYKHRNLEKILFANIKKDMKPYSLERITGIAYRCLSNDRGDRSTMEIVVKELQAALEHQIGKQTMLWGSTSGGDPWSFKVNKNQKLTKITIDYHTWIHAISFTKKDLDGTLHYSETNGGRRDNNAGKIFEVNFDDDEEITGISGTVGSYYGHKLVSSLCIVTTKGKYGPFGYQTRISFSKSWEVGFFGGFFGRSGWELDAIGCVLNGSAYITIIARGLGVHSLTPELWASRLGRRLQASEFGLLTSKVFVVLFEDMDATYIKCVAY</sequence>
<evidence type="ECO:0000259" key="3">
    <source>
        <dbReference type="PROSITE" id="PS51752"/>
    </source>
</evidence>
<protein>
    <recommendedName>
        <fullName evidence="3">Jacalin-type lectin domain-containing protein</fullName>
    </recommendedName>
</protein>
<dbReference type="AlphaFoldDB" id="A0AAD8L2A1"/>
<dbReference type="SUPFAM" id="SSF56112">
    <property type="entry name" value="Protein kinase-like (PK-like)"/>
    <property type="match status" value="1"/>
</dbReference>
<evidence type="ECO:0000313" key="5">
    <source>
        <dbReference type="Proteomes" id="UP001229421"/>
    </source>
</evidence>
<dbReference type="InterPro" id="IPR001229">
    <property type="entry name" value="Jacalin-like_lectin_dom"/>
</dbReference>
<dbReference type="GO" id="GO:0030246">
    <property type="term" value="F:carbohydrate binding"/>
    <property type="evidence" value="ECO:0007669"/>
    <property type="project" value="UniProtKB-KW"/>
</dbReference>
<evidence type="ECO:0000256" key="2">
    <source>
        <dbReference type="ARBA" id="ARBA00022734"/>
    </source>
</evidence>
<evidence type="ECO:0000256" key="1">
    <source>
        <dbReference type="ARBA" id="ARBA00006568"/>
    </source>
</evidence>